<evidence type="ECO:0000313" key="2">
    <source>
        <dbReference type="Proteomes" id="UP001139648"/>
    </source>
</evidence>
<comment type="caution">
    <text evidence="1">The sequence shown here is derived from an EMBL/GenBank/DDBJ whole genome shotgun (WGS) entry which is preliminary data.</text>
</comment>
<name>A0A9X2GDZ2_9ACTN</name>
<protein>
    <submittedName>
        <fullName evidence="1">Uncharacterized protein</fullName>
    </submittedName>
</protein>
<accession>A0A9X2GDZ2</accession>
<gene>
    <name evidence="1" type="ORF">HD597_004349</name>
</gene>
<reference evidence="1" key="1">
    <citation type="submission" date="2022-06" db="EMBL/GenBank/DDBJ databases">
        <title>Sequencing the genomes of 1000 actinobacteria strains.</title>
        <authorList>
            <person name="Klenk H.-P."/>
        </authorList>
    </citation>
    <scope>NUCLEOTIDE SEQUENCE</scope>
    <source>
        <strain evidence="1">DSM 46694</strain>
    </source>
</reference>
<dbReference type="AlphaFoldDB" id="A0A9X2GDZ2"/>
<sequence>MIYNVKAPGRSIPPTCVPVVDARGTFREQAVAR</sequence>
<evidence type="ECO:0000313" key="1">
    <source>
        <dbReference type="EMBL" id="MCP2357329.1"/>
    </source>
</evidence>
<keyword evidence="2" id="KW-1185">Reference proteome</keyword>
<proteinExistence type="predicted"/>
<dbReference type="Proteomes" id="UP001139648">
    <property type="component" value="Unassembled WGS sequence"/>
</dbReference>
<dbReference type="EMBL" id="JAMZEB010000002">
    <property type="protein sequence ID" value="MCP2357329.1"/>
    <property type="molecule type" value="Genomic_DNA"/>
</dbReference>
<organism evidence="1 2">
    <name type="scientific">Nonomuraea thailandensis</name>
    <dbReference type="NCBI Taxonomy" id="1188745"/>
    <lineage>
        <taxon>Bacteria</taxon>
        <taxon>Bacillati</taxon>
        <taxon>Actinomycetota</taxon>
        <taxon>Actinomycetes</taxon>
        <taxon>Streptosporangiales</taxon>
        <taxon>Streptosporangiaceae</taxon>
        <taxon>Nonomuraea</taxon>
    </lineage>
</organism>